<organism evidence="3 4">
    <name type="scientific">Holtiella tumoricola</name>
    <dbReference type="NCBI Taxonomy" id="3018743"/>
    <lineage>
        <taxon>Bacteria</taxon>
        <taxon>Bacillati</taxon>
        <taxon>Bacillota</taxon>
        <taxon>Clostridia</taxon>
        <taxon>Lachnospirales</taxon>
        <taxon>Cellulosilyticaceae</taxon>
        <taxon>Holtiella</taxon>
    </lineage>
</organism>
<dbReference type="PANTHER" id="PTHR43798">
    <property type="entry name" value="MONOACYLGLYCEROL LIPASE"/>
    <property type="match status" value="1"/>
</dbReference>
<dbReference type="PIRSF" id="PIRSF017388">
    <property type="entry name" value="Esterase_lipase"/>
    <property type="match status" value="1"/>
</dbReference>
<reference evidence="3" key="1">
    <citation type="journal article" date="2023" name="Int. J. Syst. Evol. Microbiol.">
        <title>&lt;i&gt;Holtiella tumoricola&lt;/i&gt; gen. nov. sp. nov., isolated from a human clinical sample.</title>
        <authorList>
            <person name="Allen-Vercoe E."/>
            <person name="Daigneault M.C."/>
            <person name="Vancuren S.J."/>
            <person name="Cochrane K."/>
            <person name="O'Neal L.L."/>
            <person name="Sankaranarayanan K."/>
            <person name="Lawson P.A."/>
        </authorList>
    </citation>
    <scope>NUCLEOTIDE SEQUENCE</scope>
    <source>
        <strain evidence="3">CC70A</strain>
    </source>
</reference>
<keyword evidence="3" id="KW-0378">Hydrolase</keyword>
<keyword evidence="4" id="KW-1185">Reference proteome</keyword>
<dbReference type="GO" id="GO:0047372">
    <property type="term" value="F:monoacylglycerol lipase activity"/>
    <property type="evidence" value="ECO:0007669"/>
    <property type="project" value="TreeGrafter"/>
</dbReference>
<proteinExistence type="predicted"/>
<feature type="domain" description="Serine aminopeptidase S33" evidence="2">
    <location>
        <begin position="10"/>
        <end position="221"/>
    </location>
</feature>
<evidence type="ECO:0000313" key="3">
    <source>
        <dbReference type="EMBL" id="MDA3731725.1"/>
    </source>
</evidence>
<protein>
    <submittedName>
        <fullName evidence="3">Alpha/beta fold hydrolase</fullName>
    </submittedName>
</protein>
<dbReference type="InterPro" id="IPR029058">
    <property type="entry name" value="AB_hydrolase_fold"/>
</dbReference>
<name>A0AA42DMH0_9FIRM</name>
<dbReference type="InterPro" id="IPR050266">
    <property type="entry name" value="AB_hydrolase_sf"/>
</dbReference>
<dbReference type="RefSeq" id="WP_271012078.1">
    <property type="nucleotide sequence ID" value="NZ_JAQIFT010000040.1"/>
</dbReference>
<dbReference type="GO" id="GO:0016020">
    <property type="term" value="C:membrane"/>
    <property type="evidence" value="ECO:0007669"/>
    <property type="project" value="TreeGrafter"/>
</dbReference>
<dbReference type="EMBL" id="JAQIFT010000040">
    <property type="protein sequence ID" value="MDA3731725.1"/>
    <property type="molecule type" value="Genomic_DNA"/>
</dbReference>
<feature type="active site" description="Nucleophile" evidence="1">
    <location>
        <position position="88"/>
    </location>
</feature>
<evidence type="ECO:0000256" key="1">
    <source>
        <dbReference type="PIRSR" id="PIRSR017388-1"/>
    </source>
</evidence>
<dbReference type="Proteomes" id="UP001169242">
    <property type="component" value="Unassembled WGS sequence"/>
</dbReference>
<dbReference type="AlphaFoldDB" id="A0AA42DMH0"/>
<accession>A0AA42DMH0</accession>
<dbReference type="Pfam" id="PF12146">
    <property type="entry name" value="Hydrolase_4"/>
    <property type="match status" value="1"/>
</dbReference>
<dbReference type="InterPro" id="IPR022742">
    <property type="entry name" value="Hydrolase_4"/>
</dbReference>
<evidence type="ECO:0000313" key="4">
    <source>
        <dbReference type="Proteomes" id="UP001169242"/>
    </source>
</evidence>
<dbReference type="Gene3D" id="3.40.50.1820">
    <property type="entry name" value="alpha/beta hydrolase"/>
    <property type="match status" value="1"/>
</dbReference>
<dbReference type="SUPFAM" id="SSF53474">
    <property type="entry name" value="alpha/beta-Hydrolases"/>
    <property type="match status" value="1"/>
</dbReference>
<feature type="active site" description="Charge relay system" evidence="1">
    <location>
        <position position="195"/>
    </location>
</feature>
<feature type="active site" description="Charge relay system" evidence="1">
    <location>
        <position position="222"/>
    </location>
</feature>
<sequence>MMIDPINLKKSDTVVVFVHGIIEGPNQFEDFIEKAKDKVDTVNLLLPGHGATGKDFAKSSLKQWKQHVFKTVEGLEENYKHIILVGHSMGTLLAIECAMHYPQSIKALFLLAIPLCIRLKYQGMINSLKVALDLVKAEDTLAVAAKKACSIERQPLLYYVTWLPRYVELFHIAYTTRQLVSQLKLPIFIFQSEQDEFVSMRSLKYFKGMKNVQIATLKESGHFYYVEEERTDILKHFQALLDKERDENKYENRTRNV</sequence>
<dbReference type="GO" id="GO:0046464">
    <property type="term" value="P:acylglycerol catabolic process"/>
    <property type="evidence" value="ECO:0007669"/>
    <property type="project" value="TreeGrafter"/>
</dbReference>
<dbReference type="PANTHER" id="PTHR43798:SF5">
    <property type="entry name" value="MONOACYLGLYCEROL LIPASE ABHD6"/>
    <property type="match status" value="1"/>
</dbReference>
<dbReference type="InterPro" id="IPR012354">
    <property type="entry name" value="Esterase_lipase"/>
</dbReference>
<evidence type="ECO:0000259" key="2">
    <source>
        <dbReference type="Pfam" id="PF12146"/>
    </source>
</evidence>
<gene>
    <name evidence="3" type="ORF">PBV87_09570</name>
</gene>
<comment type="caution">
    <text evidence="3">The sequence shown here is derived from an EMBL/GenBank/DDBJ whole genome shotgun (WGS) entry which is preliminary data.</text>
</comment>